<sequence>MNEAFEALPFAAGAREGDMEQNIHDGMAGELEEERGRMSVMRGGGGGRGGGSRGMVNRTGLPVHRGGARPGRGPVGRPAPAGGGLPSGRRGARPSPRPSRWPRGPYWGPVYGWPRDVMVSEPGGYPWPVEDAPPAIEPLDFPPQDDGNGGENQEIPPELLTTLGALAMPGKPVYRLLGSLMRAPGLLKPKVAGFYLIVFPAGGRPPGRLRAYSGQTDDLKRRMLEHIVEINRLGLHAPRHKVFIAESTLGDEARRAIEYALHDRMLRDHFGVLTNPRRELAAQAWQ</sequence>
<gene>
    <name evidence="2" type="ORF">IP91_00418</name>
</gene>
<dbReference type="EMBL" id="VLLB01000001">
    <property type="protein sequence ID" value="TWI69350.1"/>
    <property type="molecule type" value="Genomic_DNA"/>
</dbReference>
<proteinExistence type="predicted"/>
<dbReference type="Proteomes" id="UP000318431">
    <property type="component" value="Unassembled WGS sequence"/>
</dbReference>
<evidence type="ECO:0000313" key="2">
    <source>
        <dbReference type="EMBL" id="TWI69350.1"/>
    </source>
</evidence>
<dbReference type="RefSeq" id="WP_145647116.1">
    <property type="nucleotide sequence ID" value="NZ_VLLB01000001.1"/>
</dbReference>
<protein>
    <submittedName>
        <fullName evidence="2">Uncharacterized protein</fullName>
    </submittedName>
</protein>
<evidence type="ECO:0000256" key="1">
    <source>
        <dbReference type="SAM" id="MobiDB-lite"/>
    </source>
</evidence>
<evidence type="ECO:0000313" key="3">
    <source>
        <dbReference type="Proteomes" id="UP000318431"/>
    </source>
</evidence>
<dbReference type="AlphaFoldDB" id="A0A562RLN1"/>
<feature type="region of interest" description="Disordered" evidence="1">
    <location>
        <begin position="39"/>
        <end position="105"/>
    </location>
</feature>
<keyword evidence="3" id="KW-1185">Reference proteome</keyword>
<comment type="caution">
    <text evidence="2">The sequence shown here is derived from an EMBL/GenBank/DDBJ whole genome shotgun (WGS) entry which is preliminary data.</text>
</comment>
<name>A0A562RLN1_9BURK</name>
<dbReference type="OrthoDB" id="8758720at2"/>
<reference evidence="2 3" key="1">
    <citation type="journal article" date="2015" name="Stand. Genomic Sci.">
        <title>Genomic Encyclopedia of Bacterial and Archaeal Type Strains, Phase III: the genomes of soil and plant-associated and newly described type strains.</title>
        <authorList>
            <person name="Whitman W.B."/>
            <person name="Woyke T."/>
            <person name="Klenk H.P."/>
            <person name="Zhou Y."/>
            <person name="Lilburn T.G."/>
            <person name="Beck B.J."/>
            <person name="De Vos P."/>
            <person name="Vandamme P."/>
            <person name="Eisen J.A."/>
            <person name="Garrity G."/>
            <person name="Hugenholtz P."/>
            <person name="Kyrpides N.C."/>
        </authorList>
    </citation>
    <scope>NUCLEOTIDE SEQUENCE [LARGE SCALE GENOMIC DNA]</scope>
    <source>
        <strain evidence="2 3">CGMCC 1.10822</strain>
    </source>
</reference>
<accession>A0A562RLN1</accession>
<organism evidence="2 3">
    <name type="scientific">Pseudoduganella lurida</name>
    <dbReference type="NCBI Taxonomy" id="1036180"/>
    <lineage>
        <taxon>Bacteria</taxon>
        <taxon>Pseudomonadati</taxon>
        <taxon>Pseudomonadota</taxon>
        <taxon>Betaproteobacteria</taxon>
        <taxon>Burkholderiales</taxon>
        <taxon>Oxalobacteraceae</taxon>
        <taxon>Telluria group</taxon>
        <taxon>Pseudoduganella</taxon>
    </lineage>
</organism>
<feature type="compositionally biased region" description="Gly residues" evidence="1">
    <location>
        <begin position="42"/>
        <end position="53"/>
    </location>
</feature>